<dbReference type="InterPro" id="IPR050390">
    <property type="entry name" value="C5-Methyltransferase"/>
</dbReference>
<dbReference type="GO" id="GO:0044027">
    <property type="term" value="P:negative regulation of gene expression via chromosomal CpG island methylation"/>
    <property type="evidence" value="ECO:0007669"/>
    <property type="project" value="TreeGrafter"/>
</dbReference>
<dbReference type="PRINTS" id="PR00105">
    <property type="entry name" value="C5METTRFRASE"/>
</dbReference>
<sequence length="337" mass="39105">MNEGDKIISLFSGCGGLDLGFSKAGYEIVFATDYADFLKETYDQNHETELKIEDIRELDYDKLPECDGIIGGPPCQSWSLASNHLRGSDDERGAVFYNYIEIIQHKKPKFFVAENVPGIISKTNIDEFKEIIQKFKEIGYNVKYKKMNASYHNVPQERKRVIIVGIRDDIDFNYEFPEGTEEKMGQEVLKGMPESKPTEGEPHKPEELELPNHEHYIGSYSSRYMSRNRVRNWDEPAYTVQANARHQKIHPKAPKMEKIEKDNWKFKEGHEDEYRRYSIREAAKLQTFPDNFKLKYDKIRDGYKMIGNAVPVNLAKTIAKSIQGKNTNQKPTIQEFT</sequence>
<dbReference type="CDD" id="cd00315">
    <property type="entry name" value="Cyt_C5_DNA_methylase"/>
    <property type="match status" value="1"/>
</dbReference>
<dbReference type="PROSITE" id="PS00095">
    <property type="entry name" value="C5_MTASE_2"/>
    <property type="match status" value="1"/>
</dbReference>
<dbReference type="SUPFAM" id="SSF53335">
    <property type="entry name" value="S-adenosyl-L-methionine-dependent methyltransferases"/>
    <property type="match status" value="1"/>
</dbReference>
<dbReference type="InterPro" id="IPR031303">
    <property type="entry name" value="C5_meth_CS"/>
</dbReference>
<dbReference type="InterPro" id="IPR018117">
    <property type="entry name" value="C5_DNA_meth_AS"/>
</dbReference>
<evidence type="ECO:0000256" key="3">
    <source>
        <dbReference type="ARBA" id="ARBA00022679"/>
    </source>
</evidence>
<name>A0A5Q0UGY5_9ARCH</name>
<evidence type="ECO:0000256" key="1">
    <source>
        <dbReference type="ARBA" id="ARBA00011975"/>
    </source>
</evidence>
<dbReference type="Proteomes" id="UP000377803">
    <property type="component" value="Chromosome"/>
</dbReference>
<proteinExistence type="inferred from homology"/>
<dbReference type="OrthoDB" id="5033at2157"/>
<dbReference type="PROSITE" id="PS51679">
    <property type="entry name" value="SAM_MT_C5"/>
    <property type="match status" value="1"/>
</dbReference>
<dbReference type="GO" id="GO:0003677">
    <property type="term" value="F:DNA binding"/>
    <property type="evidence" value="ECO:0007669"/>
    <property type="project" value="TreeGrafter"/>
</dbReference>
<gene>
    <name evidence="7" type="primary">dcm</name>
    <name evidence="7" type="ORF">LC1Nh_1012</name>
</gene>
<dbReference type="Pfam" id="PF00145">
    <property type="entry name" value="DNA_methylase"/>
    <property type="match status" value="1"/>
</dbReference>
<protein>
    <recommendedName>
        <fullName evidence="1">DNA (cytosine-5-)-methyltransferase</fullName>
        <ecNumber evidence="1">2.1.1.37</ecNumber>
    </recommendedName>
</protein>
<dbReference type="EC" id="2.1.1.37" evidence="1"/>
<dbReference type="NCBIfam" id="TIGR00675">
    <property type="entry name" value="dcm"/>
    <property type="match status" value="1"/>
</dbReference>
<dbReference type="EMBL" id="CP040089">
    <property type="protein sequence ID" value="QGA80888.1"/>
    <property type="molecule type" value="Genomic_DNA"/>
</dbReference>
<reference evidence="8" key="1">
    <citation type="submission" date="2019-05" db="EMBL/GenBank/DDBJ databases">
        <title>Candidatus Nanohalobium constans, a novel model system to study the DPANN nano-sized archaea: genomic and physiological characterization of a nanoarchaeon co-cultured with its chitinotrophic host.</title>
        <authorList>
            <person name="La Cono V."/>
            <person name="Arcadi E."/>
            <person name="Crisafi F."/>
            <person name="Denaro R."/>
            <person name="La Spada G."/>
            <person name="Messina E."/>
            <person name="Smedile F."/>
            <person name="Toshchakov S.V."/>
            <person name="Shevchenko M.A."/>
            <person name="Golyshin P.N."/>
            <person name="Golyshina O.V."/>
            <person name="Ferrer M."/>
            <person name="Rohde M."/>
            <person name="Mushegian A."/>
            <person name="Sorokin D.Y."/>
            <person name="Giuliano L."/>
            <person name="Yakimov M.M."/>
        </authorList>
    </citation>
    <scope>NUCLEOTIDE SEQUENCE [LARGE SCALE GENOMIC DNA]</scope>
    <source>
        <strain evidence="8">LC1Nh</strain>
    </source>
</reference>
<keyword evidence="3 7" id="KW-0808">Transferase</keyword>
<dbReference type="GO" id="GO:0003886">
    <property type="term" value="F:DNA (cytosine-5-)-methyltransferase activity"/>
    <property type="evidence" value="ECO:0007669"/>
    <property type="project" value="UniProtKB-EC"/>
</dbReference>
<dbReference type="PANTHER" id="PTHR10629:SF52">
    <property type="entry name" value="DNA (CYTOSINE-5)-METHYLTRANSFERASE 1"/>
    <property type="match status" value="1"/>
</dbReference>
<comment type="similarity">
    <text evidence="5">Belongs to the class I-like SAM-binding methyltransferase superfamily. C5-methyltransferase family.</text>
</comment>
<dbReference type="KEGG" id="ncon:LC1Nh_1012"/>
<feature type="region of interest" description="Disordered" evidence="6">
    <location>
        <begin position="191"/>
        <end position="212"/>
    </location>
</feature>
<evidence type="ECO:0000313" key="7">
    <source>
        <dbReference type="EMBL" id="QGA80888.1"/>
    </source>
</evidence>
<evidence type="ECO:0000256" key="5">
    <source>
        <dbReference type="RuleBase" id="RU000416"/>
    </source>
</evidence>
<evidence type="ECO:0000256" key="6">
    <source>
        <dbReference type="SAM" id="MobiDB-lite"/>
    </source>
</evidence>
<dbReference type="InterPro" id="IPR001525">
    <property type="entry name" value="C5_MeTfrase"/>
</dbReference>
<dbReference type="PROSITE" id="PS00094">
    <property type="entry name" value="C5_MTASE_1"/>
    <property type="match status" value="1"/>
</dbReference>
<evidence type="ECO:0000256" key="4">
    <source>
        <dbReference type="ARBA" id="ARBA00022691"/>
    </source>
</evidence>
<dbReference type="Gene3D" id="3.40.50.150">
    <property type="entry name" value="Vaccinia Virus protein VP39"/>
    <property type="match status" value="1"/>
</dbReference>
<dbReference type="PANTHER" id="PTHR10629">
    <property type="entry name" value="CYTOSINE-SPECIFIC METHYLTRANSFERASE"/>
    <property type="match status" value="1"/>
</dbReference>
<feature type="compositionally biased region" description="Basic and acidic residues" evidence="6">
    <location>
        <begin position="196"/>
        <end position="212"/>
    </location>
</feature>
<organism evidence="7 8">
    <name type="scientific">Candidatus Nanohalobium constans</name>
    <dbReference type="NCBI Taxonomy" id="2565781"/>
    <lineage>
        <taxon>Archaea</taxon>
        <taxon>Candidatus Nanohalarchaeota</taxon>
        <taxon>Candidatus Nanohalobia</taxon>
        <taxon>Candidatus Nanohalobiales</taxon>
        <taxon>Candidatus Nanohalobiaceae</taxon>
        <taxon>Candidatus Nanohalobium</taxon>
    </lineage>
</organism>
<evidence type="ECO:0000313" key="8">
    <source>
        <dbReference type="Proteomes" id="UP000377803"/>
    </source>
</evidence>
<dbReference type="InterPro" id="IPR029063">
    <property type="entry name" value="SAM-dependent_MTases_sf"/>
</dbReference>
<dbReference type="REBASE" id="358141">
    <property type="entry name" value="M.DgrLC1ORF1012P"/>
</dbReference>
<dbReference type="AlphaFoldDB" id="A0A5Q0UGY5"/>
<evidence type="ECO:0000256" key="2">
    <source>
        <dbReference type="ARBA" id="ARBA00022603"/>
    </source>
</evidence>
<keyword evidence="8" id="KW-1185">Reference proteome</keyword>
<dbReference type="RefSeq" id="WP_153550633.1">
    <property type="nucleotide sequence ID" value="NZ_CP040089.1"/>
</dbReference>
<keyword evidence="2 7" id="KW-0489">Methyltransferase</keyword>
<dbReference type="Gene3D" id="3.90.120.10">
    <property type="entry name" value="DNA Methylase, subunit A, domain 2"/>
    <property type="match status" value="1"/>
</dbReference>
<keyword evidence="4" id="KW-0949">S-adenosyl-L-methionine</keyword>
<dbReference type="GeneID" id="42365406"/>
<dbReference type="GO" id="GO:0032259">
    <property type="term" value="P:methylation"/>
    <property type="evidence" value="ECO:0007669"/>
    <property type="project" value="UniProtKB-KW"/>
</dbReference>
<accession>A0A5Q0UGY5</accession>